<name>A0A6L5P6K3_LIMRT</name>
<evidence type="ECO:0000313" key="2">
    <source>
        <dbReference type="Proteomes" id="UP000472879"/>
    </source>
</evidence>
<reference evidence="1 2" key="1">
    <citation type="submission" date="2019-11" db="EMBL/GenBank/DDBJ databases">
        <title>Draft genome sequence of 12 host-associated Lactobacillus reuteri rodent strains.</title>
        <authorList>
            <person name="Zhang S."/>
            <person name="Ozcam M."/>
            <person name="Van Pijkeren J.P."/>
        </authorList>
    </citation>
    <scope>NUCLEOTIDE SEQUENCE [LARGE SCALE GENOMIC DNA]</scope>
    <source>
        <strain evidence="1 2">Lr4020</strain>
    </source>
</reference>
<evidence type="ECO:0000313" key="1">
    <source>
        <dbReference type="EMBL" id="MRH09896.1"/>
    </source>
</evidence>
<dbReference type="RefSeq" id="WP_153705292.1">
    <property type="nucleotide sequence ID" value="NZ_JAJGTG010000182.1"/>
</dbReference>
<dbReference type="Proteomes" id="UP000472879">
    <property type="component" value="Unassembled WGS sequence"/>
</dbReference>
<protein>
    <submittedName>
        <fullName evidence="1">Uncharacterized protein</fullName>
    </submittedName>
</protein>
<organism evidence="1 2">
    <name type="scientific">Limosilactobacillus reuteri</name>
    <name type="common">Lactobacillus reuteri</name>
    <dbReference type="NCBI Taxonomy" id="1598"/>
    <lineage>
        <taxon>Bacteria</taxon>
        <taxon>Bacillati</taxon>
        <taxon>Bacillota</taxon>
        <taxon>Bacilli</taxon>
        <taxon>Lactobacillales</taxon>
        <taxon>Lactobacillaceae</taxon>
        <taxon>Limosilactobacillus</taxon>
    </lineage>
</organism>
<sequence>MAQKISFDDEMLKSVLNSNQYNTHGLDVKTLRAEATEYLKKHPQTIEPGPVYTYDNKPLDEHDKKLLFLIRYLMDFRDKEHIDYNIDPEVTAEEREEIIKQIEEAKKHRKRI</sequence>
<proteinExistence type="predicted"/>
<accession>A0A6L5P6K3</accession>
<dbReference type="EMBL" id="WJNA01000038">
    <property type="protein sequence ID" value="MRH09896.1"/>
    <property type="molecule type" value="Genomic_DNA"/>
</dbReference>
<dbReference type="AlphaFoldDB" id="A0A6L5P6K3"/>
<comment type="caution">
    <text evidence="1">The sequence shown here is derived from an EMBL/GenBank/DDBJ whole genome shotgun (WGS) entry which is preliminary data.</text>
</comment>
<gene>
    <name evidence="1" type="ORF">GIX81_10740</name>
</gene>